<feature type="domain" description="ABM" evidence="1">
    <location>
        <begin position="2"/>
        <end position="69"/>
    </location>
</feature>
<name>A0A9W6HCW9_9MICO</name>
<evidence type="ECO:0000259" key="1">
    <source>
        <dbReference type="Pfam" id="PF03992"/>
    </source>
</evidence>
<dbReference type="EMBL" id="BSEN01000015">
    <property type="protein sequence ID" value="GLJ78169.1"/>
    <property type="molecule type" value="Genomic_DNA"/>
</dbReference>
<dbReference type="InterPro" id="IPR011008">
    <property type="entry name" value="Dimeric_a/b-barrel"/>
</dbReference>
<gene>
    <name evidence="2" type="ORF">GCM10017584_37430</name>
</gene>
<dbReference type="AlphaFoldDB" id="A0A9W6HCW9"/>
<keyword evidence="2" id="KW-0560">Oxidoreductase</keyword>
<comment type="caution">
    <text evidence="2">The sequence shown here is derived from an EMBL/GenBank/DDBJ whole genome shotgun (WGS) entry which is preliminary data.</text>
</comment>
<dbReference type="GO" id="GO:0004497">
    <property type="term" value="F:monooxygenase activity"/>
    <property type="evidence" value="ECO:0007669"/>
    <property type="project" value="UniProtKB-KW"/>
</dbReference>
<reference evidence="2" key="1">
    <citation type="journal article" date="2014" name="Int. J. Syst. Evol. Microbiol.">
        <title>Complete genome sequence of Corynebacterium casei LMG S-19264T (=DSM 44701T), isolated from a smear-ripened cheese.</title>
        <authorList>
            <consortium name="US DOE Joint Genome Institute (JGI-PGF)"/>
            <person name="Walter F."/>
            <person name="Albersmeier A."/>
            <person name="Kalinowski J."/>
            <person name="Ruckert C."/>
        </authorList>
    </citation>
    <scope>NUCLEOTIDE SEQUENCE</scope>
    <source>
        <strain evidence="2">VKM Ac-1401</strain>
    </source>
</reference>
<organism evidence="2 3">
    <name type="scientific">Leifsonia poae</name>
    <dbReference type="NCBI Taxonomy" id="110933"/>
    <lineage>
        <taxon>Bacteria</taxon>
        <taxon>Bacillati</taxon>
        <taxon>Actinomycetota</taxon>
        <taxon>Actinomycetes</taxon>
        <taxon>Micrococcales</taxon>
        <taxon>Microbacteriaceae</taxon>
        <taxon>Leifsonia</taxon>
    </lineage>
</organism>
<accession>A0A9W6HCW9</accession>
<dbReference type="Gene3D" id="3.30.70.100">
    <property type="match status" value="1"/>
</dbReference>
<dbReference type="SUPFAM" id="SSF54909">
    <property type="entry name" value="Dimeric alpha+beta barrel"/>
    <property type="match status" value="1"/>
</dbReference>
<keyword evidence="2" id="KW-0503">Monooxygenase</keyword>
<evidence type="ECO:0000313" key="3">
    <source>
        <dbReference type="Proteomes" id="UP001142372"/>
    </source>
</evidence>
<dbReference type="Proteomes" id="UP001142372">
    <property type="component" value="Unassembled WGS sequence"/>
</dbReference>
<dbReference type="Pfam" id="PF03992">
    <property type="entry name" value="ABM"/>
    <property type="match status" value="1"/>
</dbReference>
<dbReference type="RefSeq" id="WP_271178759.1">
    <property type="nucleotide sequence ID" value="NZ_BAAAJO010000003.1"/>
</dbReference>
<evidence type="ECO:0000313" key="2">
    <source>
        <dbReference type="EMBL" id="GLJ78169.1"/>
    </source>
</evidence>
<proteinExistence type="predicted"/>
<sequence>MPVVVAVLTPLDGHTQNVLDAFEVAAPLVHAERGCELYAVHTDGTRVVVVERWTELADLQAHSAGAAIAELNRLNAGHLDGQPEVLVTENVPFGDPRKGTIA</sequence>
<reference evidence="2" key="2">
    <citation type="submission" date="2023-01" db="EMBL/GenBank/DDBJ databases">
        <authorList>
            <person name="Sun Q."/>
            <person name="Evtushenko L."/>
        </authorList>
    </citation>
    <scope>NUCLEOTIDE SEQUENCE</scope>
    <source>
        <strain evidence="2">VKM Ac-1401</strain>
    </source>
</reference>
<dbReference type="InterPro" id="IPR007138">
    <property type="entry name" value="ABM_dom"/>
</dbReference>
<protein>
    <submittedName>
        <fullName evidence="2">Antibiotic biosynthesis monooxygenase</fullName>
    </submittedName>
</protein>
<keyword evidence="3" id="KW-1185">Reference proteome</keyword>